<dbReference type="STRING" id="471514.AN477_07905"/>
<dbReference type="Gene3D" id="3.30.930.10">
    <property type="entry name" value="Bira Bifunctional Protein, Domain 2"/>
    <property type="match status" value="1"/>
</dbReference>
<keyword evidence="7 9" id="KW-0030">Aminoacyl-tRNA synthetase</keyword>
<keyword evidence="5 9" id="KW-0067">ATP-binding</keyword>
<name>A0A0P9ELP6_9BACL</name>
<dbReference type="GO" id="GO:0006427">
    <property type="term" value="P:histidyl-tRNA aminoacylation"/>
    <property type="evidence" value="ECO:0007669"/>
    <property type="project" value="UniProtKB-UniRule"/>
</dbReference>
<evidence type="ECO:0000313" key="13">
    <source>
        <dbReference type="Proteomes" id="UP000050482"/>
    </source>
</evidence>
<evidence type="ECO:0000256" key="10">
    <source>
        <dbReference type="PIRSR" id="PIRSR001549-1"/>
    </source>
</evidence>
<dbReference type="AlphaFoldDB" id="A0A0P9ELP6"/>
<feature type="binding site" evidence="10">
    <location>
        <begin position="81"/>
        <end position="83"/>
    </location>
    <ligand>
        <name>L-histidine</name>
        <dbReference type="ChEBI" id="CHEBI:57595"/>
    </ligand>
</feature>
<dbReference type="InterPro" id="IPR033656">
    <property type="entry name" value="HisRS_anticodon"/>
</dbReference>
<dbReference type="GO" id="GO:0004821">
    <property type="term" value="F:histidine-tRNA ligase activity"/>
    <property type="evidence" value="ECO:0007669"/>
    <property type="project" value="UniProtKB-UniRule"/>
</dbReference>
<proteinExistence type="inferred from homology"/>
<dbReference type="InterPro" id="IPR036621">
    <property type="entry name" value="Anticodon-bd_dom_sf"/>
</dbReference>
<gene>
    <name evidence="9" type="primary">hisS</name>
    <name evidence="12" type="ORF">AN477_07905</name>
</gene>
<comment type="subcellular location">
    <subcellularLocation>
        <location evidence="9">Cytoplasm</location>
    </subcellularLocation>
</comment>
<accession>A0A0P9ELP6</accession>
<keyword evidence="6 9" id="KW-0648">Protein biosynthesis</keyword>
<dbReference type="NCBIfam" id="TIGR00442">
    <property type="entry name" value="hisS"/>
    <property type="match status" value="1"/>
</dbReference>
<evidence type="ECO:0000256" key="2">
    <source>
        <dbReference type="ARBA" id="ARBA00022490"/>
    </source>
</evidence>
<dbReference type="GO" id="GO:0005737">
    <property type="term" value="C:cytoplasm"/>
    <property type="evidence" value="ECO:0007669"/>
    <property type="project" value="UniProtKB-SubCell"/>
</dbReference>
<evidence type="ECO:0000313" key="12">
    <source>
        <dbReference type="EMBL" id="KPV44219.1"/>
    </source>
</evidence>
<dbReference type="Pfam" id="PF03129">
    <property type="entry name" value="HGTP_anticodon"/>
    <property type="match status" value="1"/>
</dbReference>
<dbReference type="PANTHER" id="PTHR43707">
    <property type="entry name" value="HISTIDYL-TRNA SYNTHETASE"/>
    <property type="match status" value="1"/>
</dbReference>
<evidence type="ECO:0000256" key="7">
    <source>
        <dbReference type="ARBA" id="ARBA00023146"/>
    </source>
</evidence>
<sequence length="419" mass="46403">MLTQRPRGTSDILPGVSEQWQRLEQAVRDTCRLYNFKEIRTPVFEHTELFARGVGETTDIVEKEMYTFTDRGDRSLTLRPEGTAGVVRAYVENKLFGSPDAVKMYYVGPMFRYEKPQKGRDRQFHQYGCEVFGSEDPGVDAEVIALNLHILDNLGVKGVTVELNSVGCSVCRPLHKKDMIERLLPVADRLCKDCQARLEKNPLRIFDCKNESCQALLKEVGAPTIAESLCDECQTHFSGVQGALDAMDVDYRLNPYLVRGLDYYTRTAWEYVVEGFSSIGGGGRYNGLVAQVGGPETPGIGFAGGMERVLMVLAEQSKEAVELPLLDLYVVGVDASGQLAAAKLLQQARKSGVSADRDYLQRSVKAQFKAADRLNARYVAVLGETEVAQGRVALKNLATGEQVDMTWADAILQVQQRGV</sequence>
<comment type="caution">
    <text evidence="12">The sequence shown here is derived from an EMBL/GenBank/DDBJ whole genome shotgun (WGS) entry which is preliminary data.</text>
</comment>
<dbReference type="InterPro" id="IPR041715">
    <property type="entry name" value="HisRS-like_core"/>
</dbReference>
<feature type="binding site" evidence="10">
    <location>
        <begin position="263"/>
        <end position="264"/>
    </location>
    <ligand>
        <name>L-histidine</name>
        <dbReference type="ChEBI" id="CHEBI:57595"/>
    </ligand>
</feature>
<evidence type="ECO:0000256" key="9">
    <source>
        <dbReference type="HAMAP-Rule" id="MF_00127"/>
    </source>
</evidence>
<dbReference type="InterPro" id="IPR004154">
    <property type="entry name" value="Anticodon-bd"/>
</dbReference>
<dbReference type="InterPro" id="IPR006195">
    <property type="entry name" value="aa-tRNA-synth_II"/>
</dbReference>
<dbReference type="Pfam" id="PF13393">
    <property type="entry name" value="tRNA-synt_His"/>
    <property type="match status" value="1"/>
</dbReference>
<dbReference type="EMBL" id="LJCO01000038">
    <property type="protein sequence ID" value="KPV44219.1"/>
    <property type="molecule type" value="Genomic_DNA"/>
</dbReference>
<dbReference type="PROSITE" id="PS50862">
    <property type="entry name" value="AA_TRNA_LIGASE_II"/>
    <property type="match status" value="1"/>
</dbReference>
<dbReference type="CDD" id="cd00773">
    <property type="entry name" value="HisRS-like_core"/>
    <property type="match status" value="1"/>
</dbReference>
<evidence type="ECO:0000256" key="3">
    <source>
        <dbReference type="ARBA" id="ARBA00022598"/>
    </source>
</evidence>
<dbReference type="InterPro" id="IPR045864">
    <property type="entry name" value="aa-tRNA-synth_II/BPL/LPL"/>
</dbReference>
<evidence type="ECO:0000256" key="1">
    <source>
        <dbReference type="ARBA" id="ARBA00008226"/>
    </source>
</evidence>
<feature type="binding site" evidence="10">
    <location>
        <position position="130"/>
    </location>
    <ligand>
        <name>L-histidine</name>
        <dbReference type="ChEBI" id="CHEBI:57595"/>
    </ligand>
</feature>
<feature type="binding site" evidence="10">
    <location>
        <position position="112"/>
    </location>
    <ligand>
        <name>L-histidine</name>
        <dbReference type="ChEBI" id="CHEBI:57595"/>
    </ligand>
</feature>
<organism evidence="12 13">
    <name type="scientific">Alicyclobacillus ferrooxydans</name>
    <dbReference type="NCBI Taxonomy" id="471514"/>
    <lineage>
        <taxon>Bacteria</taxon>
        <taxon>Bacillati</taxon>
        <taxon>Bacillota</taxon>
        <taxon>Bacilli</taxon>
        <taxon>Bacillales</taxon>
        <taxon>Alicyclobacillaceae</taxon>
        <taxon>Alicyclobacillus</taxon>
    </lineage>
</organism>
<dbReference type="PANTHER" id="PTHR43707:SF1">
    <property type="entry name" value="HISTIDINE--TRNA LIGASE, MITOCHONDRIAL-RELATED"/>
    <property type="match status" value="1"/>
</dbReference>
<dbReference type="GO" id="GO:0016740">
    <property type="term" value="F:transferase activity"/>
    <property type="evidence" value="ECO:0007669"/>
    <property type="project" value="UniProtKB-ARBA"/>
</dbReference>
<comment type="subunit">
    <text evidence="9">Homodimer.</text>
</comment>
<protein>
    <recommendedName>
        <fullName evidence="9">Histidine--tRNA ligase</fullName>
        <ecNumber evidence="9">6.1.1.21</ecNumber>
    </recommendedName>
    <alternativeName>
        <fullName evidence="9">Histidyl-tRNA synthetase</fullName>
        <shortName evidence="9">HisRS</shortName>
    </alternativeName>
</protein>
<evidence type="ECO:0000256" key="4">
    <source>
        <dbReference type="ARBA" id="ARBA00022741"/>
    </source>
</evidence>
<dbReference type="PIRSF" id="PIRSF001549">
    <property type="entry name" value="His-tRNA_synth"/>
    <property type="match status" value="1"/>
</dbReference>
<dbReference type="InterPro" id="IPR015807">
    <property type="entry name" value="His-tRNA-ligase"/>
</dbReference>
<feature type="binding site" evidence="10">
    <location>
        <position position="259"/>
    </location>
    <ligand>
        <name>L-histidine</name>
        <dbReference type="ChEBI" id="CHEBI:57595"/>
    </ligand>
</feature>
<dbReference type="EC" id="6.1.1.21" evidence="9"/>
<evidence type="ECO:0000256" key="8">
    <source>
        <dbReference type="ARBA" id="ARBA00047639"/>
    </source>
</evidence>
<keyword evidence="4 9" id="KW-0547">Nucleotide-binding</keyword>
<dbReference type="GO" id="GO:0005524">
    <property type="term" value="F:ATP binding"/>
    <property type="evidence" value="ECO:0007669"/>
    <property type="project" value="UniProtKB-UniRule"/>
</dbReference>
<comment type="catalytic activity">
    <reaction evidence="8 9">
        <text>tRNA(His) + L-histidine + ATP = L-histidyl-tRNA(His) + AMP + diphosphate + H(+)</text>
        <dbReference type="Rhea" id="RHEA:17313"/>
        <dbReference type="Rhea" id="RHEA-COMP:9665"/>
        <dbReference type="Rhea" id="RHEA-COMP:9689"/>
        <dbReference type="ChEBI" id="CHEBI:15378"/>
        <dbReference type="ChEBI" id="CHEBI:30616"/>
        <dbReference type="ChEBI" id="CHEBI:33019"/>
        <dbReference type="ChEBI" id="CHEBI:57595"/>
        <dbReference type="ChEBI" id="CHEBI:78442"/>
        <dbReference type="ChEBI" id="CHEBI:78527"/>
        <dbReference type="ChEBI" id="CHEBI:456215"/>
        <dbReference type="EC" id="6.1.1.21"/>
    </reaction>
</comment>
<dbReference type="InterPro" id="IPR004516">
    <property type="entry name" value="HisRS/HisZ"/>
</dbReference>
<dbReference type="RefSeq" id="WP_054968633.1">
    <property type="nucleotide sequence ID" value="NZ_LJCO01000038.1"/>
</dbReference>
<dbReference type="SUPFAM" id="SSF55681">
    <property type="entry name" value="Class II aaRS and biotin synthetases"/>
    <property type="match status" value="1"/>
</dbReference>
<dbReference type="GO" id="GO:0140096">
    <property type="term" value="F:catalytic activity, acting on a protein"/>
    <property type="evidence" value="ECO:0007669"/>
    <property type="project" value="UniProtKB-ARBA"/>
</dbReference>
<dbReference type="SUPFAM" id="SSF52954">
    <property type="entry name" value="Class II aaRS ABD-related"/>
    <property type="match status" value="1"/>
</dbReference>
<dbReference type="CDD" id="cd00859">
    <property type="entry name" value="HisRS_anticodon"/>
    <property type="match status" value="1"/>
</dbReference>
<evidence type="ECO:0000256" key="6">
    <source>
        <dbReference type="ARBA" id="ARBA00022917"/>
    </source>
</evidence>
<comment type="similarity">
    <text evidence="1 9">Belongs to the class-II aminoacyl-tRNA synthetase family.</text>
</comment>
<evidence type="ECO:0000259" key="11">
    <source>
        <dbReference type="PROSITE" id="PS50862"/>
    </source>
</evidence>
<reference evidence="12 13" key="1">
    <citation type="submission" date="2015-09" db="EMBL/GenBank/DDBJ databases">
        <title>Draft genome sequence of Alicyclobacillus ferrooxydans DSM 22381.</title>
        <authorList>
            <person name="Hemp J."/>
        </authorList>
    </citation>
    <scope>NUCLEOTIDE SEQUENCE [LARGE SCALE GENOMIC DNA]</scope>
    <source>
        <strain evidence="12 13">TC-34</strain>
    </source>
</reference>
<dbReference type="HAMAP" id="MF_00127">
    <property type="entry name" value="His_tRNA_synth"/>
    <property type="match status" value="1"/>
</dbReference>
<keyword evidence="2 9" id="KW-0963">Cytoplasm</keyword>
<dbReference type="Proteomes" id="UP000050482">
    <property type="component" value="Unassembled WGS sequence"/>
</dbReference>
<feature type="binding site" evidence="10">
    <location>
        <position position="126"/>
    </location>
    <ligand>
        <name>L-histidine</name>
        <dbReference type="ChEBI" id="CHEBI:57595"/>
    </ligand>
</feature>
<keyword evidence="13" id="KW-1185">Reference proteome</keyword>
<feature type="domain" description="Aminoacyl-transfer RNA synthetases class-II family profile" evidence="11">
    <location>
        <begin position="20"/>
        <end position="324"/>
    </location>
</feature>
<dbReference type="Gene3D" id="3.40.50.800">
    <property type="entry name" value="Anticodon-binding domain"/>
    <property type="match status" value="1"/>
</dbReference>
<dbReference type="PATRIC" id="fig|471514.4.peg.1877"/>
<keyword evidence="3 9" id="KW-0436">Ligase</keyword>
<evidence type="ECO:0000256" key="5">
    <source>
        <dbReference type="ARBA" id="ARBA00022840"/>
    </source>
</evidence>